<evidence type="ECO:0000313" key="5">
    <source>
        <dbReference type="Proteomes" id="UP001227101"/>
    </source>
</evidence>
<dbReference type="InterPro" id="IPR023346">
    <property type="entry name" value="Lysozyme-like_dom_sf"/>
</dbReference>
<dbReference type="Proteomes" id="UP001227101">
    <property type="component" value="Chromosome"/>
</dbReference>
<reference evidence="4 5" key="1">
    <citation type="submission" date="2023-06" db="EMBL/GenBank/DDBJ databases">
        <authorList>
            <person name="Oyuntsetseg B."/>
            <person name="Kim S.B."/>
        </authorList>
    </citation>
    <scope>NUCLEOTIDE SEQUENCE [LARGE SCALE GENOMIC DNA]</scope>
    <source>
        <strain evidence="4 5">2-2</strain>
    </source>
</reference>
<evidence type="ECO:0000259" key="3">
    <source>
        <dbReference type="Pfam" id="PF13406"/>
    </source>
</evidence>
<name>A0ABY8XC53_9PSEU</name>
<keyword evidence="2" id="KW-1133">Transmembrane helix</keyword>
<evidence type="ECO:0000256" key="2">
    <source>
        <dbReference type="SAM" id="Phobius"/>
    </source>
</evidence>
<dbReference type="PANTHER" id="PTHR30163:SF8">
    <property type="entry name" value="LYTIC MUREIN TRANSGLYCOSYLASE"/>
    <property type="match status" value="1"/>
</dbReference>
<feature type="region of interest" description="Disordered" evidence="1">
    <location>
        <begin position="275"/>
        <end position="338"/>
    </location>
</feature>
<feature type="compositionally biased region" description="Basic residues" evidence="1">
    <location>
        <begin position="14"/>
        <end position="24"/>
    </location>
</feature>
<dbReference type="RefSeq" id="WP_285448822.1">
    <property type="nucleotide sequence ID" value="NZ_CP127173.1"/>
</dbReference>
<dbReference type="CDD" id="cd13399">
    <property type="entry name" value="Slt35-like"/>
    <property type="match status" value="1"/>
</dbReference>
<dbReference type="GO" id="GO:0016757">
    <property type="term" value="F:glycosyltransferase activity"/>
    <property type="evidence" value="ECO:0007669"/>
    <property type="project" value="UniProtKB-KW"/>
</dbReference>
<dbReference type="InterPro" id="IPR043426">
    <property type="entry name" value="MltB-like"/>
</dbReference>
<dbReference type="PANTHER" id="PTHR30163">
    <property type="entry name" value="MEMBRANE-BOUND LYTIC MUREIN TRANSGLYCOSYLASE B"/>
    <property type="match status" value="1"/>
</dbReference>
<evidence type="ECO:0000313" key="4">
    <source>
        <dbReference type="EMBL" id="WIV52516.1"/>
    </source>
</evidence>
<keyword evidence="5" id="KW-1185">Reference proteome</keyword>
<dbReference type="SUPFAM" id="SSF53955">
    <property type="entry name" value="Lysozyme-like"/>
    <property type="match status" value="1"/>
</dbReference>
<feature type="domain" description="Transglycosylase SLT" evidence="3">
    <location>
        <begin position="183"/>
        <end position="233"/>
    </location>
</feature>
<evidence type="ECO:0000256" key="1">
    <source>
        <dbReference type="SAM" id="MobiDB-lite"/>
    </source>
</evidence>
<dbReference type="Gene3D" id="1.10.530.10">
    <property type="match status" value="1"/>
</dbReference>
<feature type="compositionally biased region" description="Pro residues" evidence="1">
    <location>
        <begin position="313"/>
        <end position="338"/>
    </location>
</feature>
<feature type="transmembrane region" description="Helical" evidence="2">
    <location>
        <begin position="26"/>
        <end position="45"/>
    </location>
</feature>
<keyword evidence="2" id="KW-0472">Membrane</keyword>
<dbReference type="EC" id="2.4.-.-" evidence="4"/>
<keyword evidence="2" id="KW-0812">Transmembrane</keyword>
<keyword evidence="4" id="KW-0808">Transferase</keyword>
<dbReference type="Pfam" id="PF13406">
    <property type="entry name" value="SLT_2"/>
    <property type="match status" value="1"/>
</dbReference>
<feature type="region of interest" description="Disordered" evidence="1">
    <location>
        <begin position="1"/>
        <end position="24"/>
    </location>
</feature>
<accession>A0ABY8XC53</accession>
<feature type="compositionally biased region" description="Pro residues" evidence="1">
    <location>
        <begin position="296"/>
        <end position="305"/>
    </location>
</feature>
<organism evidence="4 5">
    <name type="scientific">Amycolatopsis nalaikhensis</name>
    <dbReference type="NCBI Taxonomy" id="715472"/>
    <lineage>
        <taxon>Bacteria</taxon>
        <taxon>Bacillati</taxon>
        <taxon>Actinomycetota</taxon>
        <taxon>Actinomycetes</taxon>
        <taxon>Pseudonocardiales</taxon>
        <taxon>Pseudonocardiaceae</taxon>
        <taxon>Amycolatopsis</taxon>
    </lineage>
</organism>
<protein>
    <submittedName>
        <fullName evidence="4">Lytic murein transglycosylase</fullName>
        <ecNumber evidence="4">2.4.-.-</ecNumber>
    </submittedName>
</protein>
<proteinExistence type="predicted"/>
<gene>
    <name evidence="4" type="ORF">QP939_26465</name>
</gene>
<sequence>MTVPIGNRREGSHRAARRRMGKRHRARTAVAITSALVVGGGVLLVEPVADGRPFPATAATRSPAQGKPVSPAVPRVELPAALPSVPVLPPLAVPAGYPLGAAAGSGASTGIPATVLDAYRRAEGSLGRANPGCHLTWALLAGIGKIESNHARHGDVDARGTMVRPVYGPALDGSPGFARMVDARSGQWARAAGPMQFIPATWQKWGVDGSGDGQADVQNVYDSAESAGRYLCAADRDLNTGAGLRSAILSYNNSEDYLNKVMAWMRTYSAGSFAVPDEPGSPGEEPTYDDSVASVPAPPVAPRPPATGAVPAAPAPAKPAPAPADPPTRPAPAPAPAPEPIAGVPISVPAPLDGVVTTAGQVVGGLLGPLGTH</sequence>
<keyword evidence="4" id="KW-0328">Glycosyltransferase</keyword>
<dbReference type="EMBL" id="CP127173">
    <property type="protein sequence ID" value="WIV52516.1"/>
    <property type="molecule type" value="Genomic_DNA"/>
</dbReference>
<dbReference type="InterPro" id="IPR031304">
    <property type="entry name" value="SLT_2"/>
</dbReference>